<evidence type="ECO:0000256" key="1">
    <source>
        <dbReference type="ARBA" id="ARBA00008580"/>
    </source>
</evidence>
<dbReference type="RefSeq" id="WP_112144510.1">
    <property type="nucleotide sequence ID" value="NZ_PGTO01000007.1"/>
</dbReference>
<dbReference type="CDD" id="cd22231">
    <property type="entry name" value="RHH_NikR_HicB-like"/>
    <property type="match status" value="1"/>
</dbReference>
<protein>
    <submittedName>
        <fullName evidence="3">Type II toxin-antitoxin system ParD family antitoxin</fullName>
    </submittedName>
</protein>
<dbReference type="GO" id="GO:0006355">
    <property type="term" value="P:regulation of DNA-templated transcription"/>
    <property type="evidence" value="ECO:0007669"/>
    <property type="project" value="InterPro"/>
</dbReference>
<gene>
    <name evidence="3" type="ORF">CU669_10715</name>
</gene>
<comment type="caution">
    <text evidence="3">The sequence shown here is derived from an EMBL/GenBank/DDBJ whole genome shotgun (WGS) entry which is preliminary data.</text>
</comment>
<evidence type="ECO:0000313" key="3">
    <source>
        <dbReference type="EMBL" id="RAU21936.1"/>
    </source>
</evidence>
<dbReference type="Pfam" id="PF03693">
    <property type="entry name" value="ParD_antitoxin"/>
    <property type="match status" value="1"/>
</dbReference>
<dbReference type="InterPro" id="IPR022789">
    <property type="entry name" value="ParD"/>
</dbReference>
<accession>A0A364NXZ1</accession>
<organism evidence="3 4">
    <name type="scientific">Paramagnetospirillum kuznetsovii</name>
    <dbReference type="NCBI Taxonomy" id="2053833"/>
    <lineage>
        <taxon>Bacteria</taxon>
        <taxon>Pseudomonadati</taxon>
        <taxon>Pseudomonadota</taxon>
        <taxon>Alphaproteobacteria</taxon>
        <taxon>Rhodospirillales</taxon>
        <taxon>Magnetospirillaceae</taxon>
        <taxon>Paramagnetospirillum</taxon>
    </lineage>
</organism>
<sequence>MNVSLTPDLEAFIHDMVKSGGYASASEVVRDALRRLVHDDSLRQMELKRLRAEIQVGLDQADRGEVVDGEDAMTALIGGIANMGRQSG</sequence>
<keyword evidence="2" id="KW-1277">Toxin-antitoxin system</keyword>
<dbReference type="OrthoDB" id="9811310at2"/>
<proteinExistence type="inferred from homology"/>
<dbReference type="Proteomes" id="UP000251075">
    <property type="component" value="Unassembled WGS sequence"/>
</dbReference>
<comment type="similarity">
    <text evidence="1">Belongs to the ParD antitoxin family.</text>
</comment>
<dbReference type="NCBIfam" id="TIGR02606">
    <property type="entry name" value="antidote_CC2985"/>
    <property type="match status" value="1"/>
</dbReference>
<dbReference type="InterPro" id="IPR038296">
    <property type="entry name" value="ParD_sf"/>
</dbReference>
<dbReference type="Gene3D" id="6.10.10.120">
    <property type="entry name" value="Antitoxin ParD1-like"/>
    <property type="match status" value="1"/>
</dbReference>
<name>A0A364NXZ1_9PROT</name>
<evidence type="ECO:0000256" key="2">
    <source>
        <dbReference type="ARBA" id="ARBA00022649"/>
    </source>
</evidence>
<dbReference type="AlphaFoldDB" id="A0A364NXZ1"/>
<keyword evidence="4" id="KW-1185">Reference proteome</keyword>
<dbReference type="InterPro" id="IPR010985">
    <property type="entry name" value="Ribbon_hlx_hlx"/>
</dbReference>
<dbReference type="PANTHER" id="PTHR36582">
    <property type="entry name" value="ANTITOXIN PARD"/>
    <property type="match status" value="1"/>
</dbReference>
<dbReference type="SUPFAM" id="SSF47598">
    <property type="entry name" value="Ribbon-helix-helix"/>
    <property type="match status" value="1"/>
</dbReference>
<reference evidence="3 4" key="1">
    <citation type="submission" date="2017-11" db="EMBL/GenBank/DDBJ databases">
        <title>Draft genome sequence of magnetotactic bacterium Magnetospirillum kuznetsovii LBB-42.</title>
        <authorList>
            <person name="Grouzdev D.S."/>
            <person name="Rysina M.S."/>
            <person name="Baslerov R.V."/>
            <person name="Koziaeva V."/>
        </authorList>
    </citation>
    <scope>NUCLEOTIDE SEQUENCE [LARGE SCALE GENOMIC DNA]</scope>
    <source>
        <strain evidence="3 4">LBB-42</strain>
    </source>
</reference>
<dbReference type="EMBL" id="PGTO01000007">
    <property type="protein sequence ID" value="RAU21936.1"/>
    <property type="molecule type" value="Genomic_DNA"/>
</dbReference>
<dbReference type="PANTHER" id="PTHR36582:SF2">
    <property type="entry name" value="ANTITOXIN PARD"/>
    <property type="match status" value="1"/>
</dbReference>
<evidence type="ECO:0000313" key="4">
    <source>
        <dbReference type="Proteomes" id="UP000251075"/>
    </source>
</evidence>